<dbReference type="PANTHER" id="PTHR30371">
    <property type="entry name" value="SEC-INDEPENDENT PROTEIN TRANSLOCASE PROTEIN TATC"/>
    <property type="match status" value="1"/>
</dbReference>
<dbReference type="GO" id="GO:0009977">
    <property type="term" value="F:proton motive force dependent protein transmembrane transporter activity"/>
    <property type="evidence" value="ECO:0007669"/>
    <property type="project" value="TreeGrafter"/>
</dbReference>
<dbReference type="GO" id="GO:0043953">
    <property type="term" value="P:protein transport by the Tat complex"/>
    <property type="evidence" value="ECO:0007669"/>
    <property type="project" value="UniProtKB-UniRule"/>
</dbReference>
<dbReference type="Pfam" id="PF00902">
    <property type="entry name" value="TatC"/>
    <property type="match status" value="1"/>
</dbReference>
<dbReference type="NCBIfam" id="TIGR00945">
    <property type="entry name" value="tatC"/>
    <property type="match status" value="1"/>
</dbReference>
<reference evidence="6 7" key="1">
    <citation type="submission" date="2019-08" db="EMBL/GenBank/DDBJ databases">
        <title>Genomes of Antarctic Bizionia species.</title>
        <authorList>
            <person name="Bowman J.P."/>
        </authorList>
    </citation>
    <scope>NUCLEOTIDE SEQUENCE [LARGE SCALE GENOMIC DNA]</scope>
    <source>
        <strain evidence="6 7">APA-1</strain>
    </source>
</reference>
<keyword evidence="5" id="KW-0811">Translocation</keyword>
<evidence type="ECO:0000256" key="1">
    <source>
        <dbReference type="ARBA" id="ARBA00004141"/>
    </source>
</evidence>
<feature type="transmembrane region" description="Helical" evidence="5">
    <location>
        <begin position="21"/>
        <end position="44"/>
    </location>
</feature>
<keyword evidence="5" id="KW-0813">Transport</keyword>
<keyword evidence="5" id="KW-1003">Cell membrane</keyword>
<accession>A0A5D0QR28</accession>
<evidence type="ECO:0000256" key="5">
    <source>
        <dbReference type="HAMAP-Rule" id="MF_00902"/>
    </source>
</evidence>
<protein>
    <recommendedName>
        <fullName evidence="5">Sec-independent protein translocase protein TatC</fullName>
    </recommendedName>
</protein>
<evidence type="ECO:0000256" key="2">
    <source>
        <dbReference type="ARBA" id="ARBA00022692"/>
    </source>
</evidence>
<dbReference type="InterPro" id="IPR002033">
    <property type="entry name" value="TatC"/>
</dbReference>
<dbReference type="EMBL" id="VSKL01000006">
    <property type="protein sequence ID" value="TYB71652.1"/>
    <property type="molecule type" value="Genomic_DNA"/>
</dbReference>
<dbReference type="PANTHER" id="PTHR30371:SF0">
    <property type="entry name" value="SEC-INDEPENDENT PROTEIN TRANSLOCASE PROTEIN TATC, CHLOROPLASTIC-RELATED"/>
    <property type="match status" value="1"/>
</dbReference>
<dbReference type="OrthoDB" id="9777044at2"/>
<keyword evidence="7" id="KW-1185">Reference proteome</keyword>
<keyword evidence="2 5" id="KW-0812">Transmembrane</keyword>
<proteinExistence type="inferred from homology"/>
<comment type="subunit">
    <text evidence="5">Forms a complex with TatA.</text>
</comment>
<keyword evidence="5" id="KW-0653">Protein transport</keyword>
<dbReference type="Proteomes" id="UP000324358">
    <property type="component" value="Unassembled WGS sequence"/>
</dbReference>
<feature type="transmembrane region" description="Helical" evidence="5">
    <location>
        <begin position="135"/>
        <end position="154"/>
    </location>
</feature>
<feature type="transmembrane region" description="Helical" evidence="5">
    <location>
        <begin position="221"/>
        <end position="238"/>
    </location>
</feature>
<dbReference type="GO" id="GO:0065002">
    <property type="term" value="P:intracellular protein transmembrane transport"/>
    <property type="evidence" value="ECO:0007669"/>
    <property type="project" value="TreeGrafter"/>
</dbReference>
<feature type="transmembrane region" description="Helical" evidence="5">
    <location>
        <begin position="189"/>
        <end position="209"/>
    </location>
</feature>
<organism evidence="6 7">
    <name type="scientific">Bizionia algoritergicola</name>
    <dbReference type="NCBI Taxonomy" id="291187"/>
    <lineage>
        <taxon>Bacteria</taxon>
        <taxon>Pseudomonadati</taxon>
        <taxon>Bacteroidota</taxon>
        <taxon>Flavobacteriia</taxon>
        <taxon>Flavobacteriales</taxon>
        <taxon>Flavobacteriaceae</taxon>
        <taxon>Bizionia</taxon>
    </lineage>
</organism>
<feature type="transmembrane region" description="Helical" evidence="5">
    <location>
        <begin position="244"/>
        <end position="263"/>
    </location>
</feature>
<keyword evidence="4 5" id="KW-0472">Membrane</keyword>
<dbReference type="HAMAP" id="MF_00902">
    <property type="entry name" value="TatC"/>
    <property type="match status" value="1"/>
</dbReference>
<dbReference type="GO" id="GO:0033281">
    <property type="term" value="C:TAT protein transport complex"/>
    <property type="evidence" value="ECO:0007669"/>
    <property type="project" value="UniProtKB-UniRule"/>
</dbReference>
<evidence type="ECO:0000256" key="3">
    <source>
        <dbReference type="ARBA" id="ARBA00022989"/>
    </source>
</evidence>
<feature type="transmembrane region" description="Helical" evidence="5">
    <location>
        <begin position="95"/>
        <end position="114"/>
    </location>
</feature>
<comment type="caution">
    <text evidence="6">The sequence shown here is derived from an EMBL/GenBank/DDBJ whole genome shotgun (WGS) entry which is preliminary data.</text>
</comment>
<name>A0A5D0QR28_9FLAO</name>
<dbReference type="AlphaFoldDB" id="A0A5D0QR28"/>
<comment type="subcellular location">
    <subcellularLocation>
        <location evidence="5">Cell membrane</location>
        <topology evidence="5">Multi-pass membrane protein</topology>
    </subcellularLocation>
    <subcellularLocation>
        <location evidence="1">Membrane</location>
        <topology evidence="1">Multi-pass membrane protein</topology>
    </subcellularLocation>
</comment>
<dbReference type="PRINTS" id="PR01840">
    <property type="entry name" value="TATCFAMILY"/>
</dbReference>
<evidence type="ECO:0000256" key="4">
    <source>
        <dbReference type="ARBA" id="ARBA00023136"/>
    </source>
</evidence>
<gene>
    <name evidence="5 6" type="primary">tatC</name>
    <name evidence="6" type="ORF">ES675_13965</name>
</gene>
<dbReference type="RefSeq" id="WP_066256913.1">
    <property type="nucleotide sequence ID" value="NZ_VSKL01000006.1"/>
</dbReference>
<comment type="function">
    <text evidence="5">Part of the twin-arginine translocation (Tat) system that transports large folded proteins containing a characteristic twin-arginine motif in their signal peptide across membranes.</text>
</comment>
<evidence type="ECO:0000313" key="7">
    <source>
        <dbReference type="Proteomes" id="UP000324358"/>
    </source>
</evidence>
<keyword evidence="3 5" id="KW-1133">Transmembrane helix</keyword>
<sequence length="277" mass="31577">MAKKSINEMSFLDHLEDLRWHLIRATFAILIAGSFAFLLSDFIFETIIFGPKRMTFPTYQWLCKASQFIGIETTFCLEEFPFRIQNRTMAGQFSAHIWTSIYAGLIIAFPYVVYQFWKFISPGLNPNEQKHSRGFIIVTSLLFFIGVLFGYYIVTPLSINFLGTYNVSSEISNEIDLSSYIALVRSSSLASGLVFELPIVIYFLTKIGLVTPQILKKYRKFALVIVLIISAIITPPDIASQVIVAIPILLLYQVSIYISKIVVRNQARQAKKDLKKK</sequence>
<evidence type="ECO:0000313" key="6">
    <source>
        <dbReference type="EMBL" id="TYB71652.1"/>
    </source>
</evidence>
<comment type="similarity">
    <text evidence="5">Belongs to the TatC family.</text>
</comment>